<proteinExistence type="predicted"/>
<evidence type="ECO:0000313" key="2">
    <source>
        <dbReference type="Proteomes" id="UP001157006"/>
    </source>
</evidence>
<keyword evidence="2" id="KW-1185">Reference proteome</keyword>
<gene>
    <name evidence="1" type="ORF">VFH_I181920</name>
</gene>
<reference evidence="1 2" key="1">
    <citation type="submission" date="2023-01" db="EMBL/GenBank/DDBJ databases">
        <authorList>
            <person name="Kreplak J."/>
        </authorList>
    </citation>
    <scope>NUCLEOTIDE SEQUENCE [LARGE SCALE GENOMIC DNA]</scope>
</reference>
<name>A0AAV0ZDT2_VICFA</name>
<sequence length="116" mass="13844">MIVDQETISEGFVHHQASNEGTFVPDSIKRKDQDFEYRCDHLFFDMIENVILPRHAFYQKAQPSLHVLLSRIQPFHMTYLEGRIRCRSQNLKFLDSHFVWYHRVNLQQTTSTIFDG</sequence>
<organism evidence="1 2">
    <name type="scientific">Vicia faba</name>
    <name type="common">Broad bean</name>
    <name type="synonym">Faba vulgaris</name>
    <dbReference type="NCBI Taxonomy" id="3906"/>
    <lineage>
        <taxon>Eukaryota</taxon>
        <taxon>Viridiplantae</taxon>
        <taxon>Streptophyta</taxon>
        <taxon>Embryophyta</taxon>
        <taxon>Tracheophyta</taxon>
        <taxon>Spermatophyta</taxon>
        <taxon>Magnoliopsida</taxon>
        <taxon>eudicotyledons</taxon>
        <taxon>Gunneridae</taxon>
        <taxon>Pentapetalae</taxon>
        <taxon>rosids</taxon>
        <taxon>fabids</taxon>
        <taxon>Fabales</taxon>
        <taxon>Fabaceae</taxon>
        <taxon>Papilionoideae</taxon>
        <taxon>50 kb inversion clade</taxon>
        <taxon>NPAAA clade</taxon>
        <taxon>Hologalegina</taxon>
        <taxon>IRL clade</taxon>
        <taxon>Fabeae</taxon>
        <taxon>Vicia</taxon>
    </lineage>
</organism>
<dbReference type="AlphaFoldDB" id="A0AAV0ZDT2"/>
<evidence type="ECO:0000313" key="1">
    <source>
        <dbReference type="EMBL" id="CAI8595243.1"/>
    </source>
</evidence>
<dbReference type="EMBL" id="OX451735">
    <property type="protein sequence ID" value="CAI8595243.1"/>
    <property type="molecule type" value="Genomic_DNA"/>
</dbReference>
<protein>
    <submittedName>
        <fullName evidence="1">Uncharacterized protein</fullName>
    </submittedName>
</protein>
<accession>A0AAV0ZDT2</accession>
<dbReference type="Proteomes" id="UP001157006">
    <property type="component" value="Chromosome 1S"/>
</dbReference>